<dbReference type="InterPro" id="IPR050271">
    <property type="entry name" value="UDP-glycosyltransferase"/>
</dbReference>
<comment type="caution">
    <text evidence="6">The sequence shown here is derived from an EMBL/GenBank/DDBJ whole genome shotgun (WGS) entry which is preliminary data.</text>
</comment>
<dbReference type="GO" id="GO:0008194">
    <property type="term" value="F:UDP-glycosyltransferase activity"/>
    <property type="evidence" value="ECO:0007669"/>
    <property type="project" value="InterPro"/>
</dbReference>
<sequence>MKLSTITLALLTAASQLTVGSTQETFDLTANFREPKNVLFACSIGGSSHVIWVLEILEELTARGHHTTFYTREDQAKFIKNYPSVELTLSGPAIFQPGGSRAILEKIISMETVDRVIDMEKGFLTNFTNEYYKHRNIIDEKKIDVMLCDHLNMACVEAAKSAKIPSIITLTMALGPDASAPYINSDAANLHRPTSKGVPFHERLADRVINPLRFFIYTRSFAKRIAQEQMSIGIKPITTPSKNWEDSIKIVNIAFGFEFPRPLGPLVELIGPIVPQTYPALNAELRTFLDQHRKVVYVAFGQWAVPTPSDIKLILTALLENMETKHIDGIIWSTRGIRDLFPDTITTRSNTTYDINSFFTNPADNSNIAFVNWAPQVAILHHPSTCLFLTHGGVGSLYESMHAAVPVAVFPFFGDQPTTAVSVEHSGIGRWFKRTLRQGQATELVKDIVDDPTGKYKQNVGRFKALVQIRNARGKQRGADLVEEVMFTHVNGKMVHRRDIRRDLSFFKAYNLDIYSFVLVFLVTFAYGLYRLAFVLYYLAFSTVSAPKMKLDKRLRAN</sequence>
<dbReference type="Proteomes" id="UP000252139">
    <property type="component" value="Unassembled WGS sequence"/>
</dbReference>
<dbReference type="PANTHER" id="PTHR48043">
    <property type="entry name" value="EG:EG0003.4 PROTEIN-RELATED"/>
    <property type="match status" value="1"/>
</dbReference>
<feature type="chain" id="PRO_5016611952" evidence="5">
    <location>
        <begin position="23"/>
        <end position="558"/>
    </location>
</feature>
<keyword evidence="5" id="KW-0732">Signal</keyword>
<keyword evidence="7" id="KW-1185">Reference proteome</keyword>
<accession>A0A367K0R6</accession>
<proteinExistence type="inferred from homology"/>
<evidence type="ECO:0000256" key="3">
    <source>
        <dbReference type="RuleBase" id="RU003718"/>
    </source>
</evidence>
<dbReference type="EMBL" id="PJQL01000461">
    <property type="protein sequence ID" value="RCH95491.1"/>
    <property type="molecule type" value="Genomic_DNA"/>
</dbReference>
<protein>
    <submittedName>
        <fullName evidence="6">Uncharacterized protein</fullName>
    </submittedName>
</protein>
<dbReference type="Gene3D" id="3.40.50.2000">
    <property type="entry name" value="Glycogen Phosphorylase B"/>
    <property type="match status" value="2"/>
</dbReference>
<keyword evidence="4" id="KW-0812">Transmembrane</keyword>
<feature type="transmembrane region" description="Helical" evidence="4">
    <location>
        <begin position="514"/>
        <end position="540"/>
    </location>
</feature>
<evidence type="ECO:0000256" key="5">
    <source>
        <dbReference type="SAM" id="SignalP"/>
    </source>
</evidence>
<evidence type="ECO:0000313" key="7">
    <source>
        <dbReference type="Proteomes" id="UP000252139"/>
    </source>
</evidence>
<dbReference type="PROSITE" id="PS00375">
    <property type="entry name" value="UDPGT"/>
    <property type="match status" value="1"/>
</dbReference>
<organism evidence="6 7">
    <name type="scientific">Rhizopus azygosporus</name>
    <name type="common">Rhizopus microsporus var. azygosporus</name>
    <dbReference type="NCBI Taxonomy" id="86630"/>
    <lineage>
        <taxon>Eukaryota</taxon>
        <taxon>Fungi</taxon>
        <taxon>Fungi incertae sedis</taxon>
        <taxon>Mucoromycota</taxon>
        <taxon>Mucoromycotina</taxon>
        <taxon>Mucoromycetes</taxon>
        <taxon>Mucorales</taxon>
        <taxon>Mucorineae</taxon>
        <taxon>Rhizopodaceae</taxon>
        <taxon>Rhizopus</taxon>
    </lineage>
</organism>
<comment type="similarity">
    <text evidence="3">Belongs to the UDP-glycosyltransferase family.</text>
</comment>
<dbReference type="CDD" id="cd03784">
    <property type="entry name" value="GT1_Gtf-like"/>
    <property type="match status" value="1"/>
</dbReference>
<keyword evidence="4" id="KW-1133">Transmembrane helix</keyword>
<name>A0A367K0R6_RHIAZ</name>
<keyword evidence="1 3" id="KW-0328">Glycosyltransferase</keyword>
<dbReference type="AlphaFoldDB" id="A0A367K0R6"/>
<dbReference type="InterPro" id="IPR035595">
    <property type="entry name" value="UDP_glycos_trans_CS"/>
</dbReference>
<dbReference type="Pfam" id="PF00201">
    <property type="entry name" value="UDPGT"/>
    <property type="match status" value="1"/>
</dbReference>
<keyword evidence="2 3" id="KW-0808">Transferase</keyword>
<evidence type="ECO:0000256" key="4">
    <source>
        <dbReference type="SAM" id="Phobius"/>
    </source>
</evidence>
<reference evidence="6 7" key="1">
    <citation type="journal article" date="2018" name="G3 (Bethesda)">
        <title>Phylogenetic and Phylogenomic Definition of Rhizopus Species.</title>
        <authorList>
            <person name="Gryganskyi A.P."/>
            <person name="Golan J."/>
            <person name="Dolatabadi S."/>
            <person name="Mondo S."/>
            <person name="Robb S."/>
            <person name="Idnurm A."/>
            <person name="Muszewska A."/>
            <person name="Steczkiewicz K."/>
            <person name="Masonjones S."/>
            <person name="Liao H.L."/>
            <person name="Gajdeczka M.T."/>
            <person name="Anike F."/>
            <person name="Vuek A."/>
            <person name="Anishchenko I.M."/>
            <person name="Voigt K."/>
            <person name="de Hoog G.S."/>
            <person name="Smith M.E."/>
            <person name="Heitman J."/>
            <person name="Vilgalys R."/>
            <person name="Stajich J.E."/>
        </authorList>
    </citation>
    <scope>NUCLEOTIDE SEQUENCE [LARGE SCALE GENOMIC DNA]</scope>
    <source>
        <strain evidence="6 7">CBS 357.93</strain>
    </source>
</reference>
<evidence type="ECO:0000313" key="6">
    <source>
        <dbReference type="EMBL" id="RCH95491.1"/>
    </source>
</evidence>
<dbReference type="STRING" id="86630.A0A367K0R6"/>
<dbReference type="InterPro" id="IPR002213">
    <property type="entry name" value="UDP_glucos_trans"/>
</dbReference>
<feature type="signal peptide" evidence="5">
    <location>
        <begin position="1"/>
        <end position="22"/>
    </location>
</feature>
<evidence type="ECO:0000256" key="2">
    <source>
        <dbReference type="ARBA" id="ARBA00022679"/>
    </source>
</evidence>
<dbReference type="SUPFAM" id="SSF53756">
    <property type="entry name" value="UDP-Glycosyltransferase/glycogen phosphorylase"/>
    <property type="match status" value="1"/>
</dbReference>
<dbReference type="PANTHER" id="PTHR48043:SF145">
    <property type="entry name" value="FI06409P-RELATED"/>
    <property type="match status" value="1"/>
</dbReference>
<dbReference type="OrthoDB" id="5835829at2759"/>
<evidence type="ECO:0000256" key="1">
    <source>
        <dbReference type="ARBA" id="ARBA00022676"/>
    </source>
</evidence>
<keyword evidence="4" id="KW-0472">Membrane</keyword>
<gene>
    <name evidence="6" type="ORF">CU097_009456</name>
</gene>